<protein>
    <submittedName>
        <fullName evidence="9">NCS1 nucleoside transporter family</fullName>
    </submittedName>
</protein>
<dbReference type="InterPro" id="IPR026030">
    <property type="entry name" value="Pur-cyt_permease_Fcy2/21/22"/>
</dbReference>
<gene>
    <name evidence="9" type="ORF">SAMN05660453_0427</name>
</gene>
<evidence type="ECO:0000256" key="5">
    <source>
        <dbReference type="ARBA" id="ARBA00022989"/>
    </source>
</evidence>
<feature type="transmembrane region" description="Helical" evidence="8">
    <location>
        <begin position="209"/>
        <end position="231"/>
    </location>
</feature>
<keyword evidence="4 8" id="KW-0812">Transmembrane</keyword>
<dbReference type="PANTHER" id="PTHR30569">
    <property type="entry name" value="CYTOSINE TRANSPORTER CODB"/>
    <property type="match status" value="1"/>
</dbReference>
<reference evidence="9 10" key="1">
    <citation type="submission" date="2016-10" db="EMBL/GenBank/DDBJ databases">
        <authorList>
            <person name="de Groot N.N."/>
        </authorList>
    </citation>
    <scope>NUCLEOTIDE SEQUENCE [LARGE SCALE GENOMIC DNA]</scope>
    <source>
        <strain evidence="9 10">DSM 19113</strain>
    </source>
</reference>
<evidence type="ECO:0000256" key="6">
    <source>
        <dbReference type="ARBA" id="ARBA00023136"/>
    </source>
</evidence>
<evidence type="ECO:0000256" key="4">
    <source>
        <dbReference type="ARBA" id="ARBA00022692"/>
    </source>
</evidence>
<dbReference type="STRING" id="283737.SAMN05660453_0427"/>
<dbReference type="Gene3D" id="1.10.4160.10">
    <property type="entry name" value="Hydantoin permease"/>
    <property type="match status" value="1"/>
</dbReference>
<comment type="similarity">
    <text evidence="2 7">Belongs to the purine-cytosine permease (2.A.39) family.</text>
</comment>
<dbReference type="OrthoDB" id="9787279at2"/>
<accession>A0A1I1ED16</accession>
<dbReference type="GO" id="GO:0015209">
    <property type="term" value="F:cytosine transmembrane transporter activity"/>
    <property type="evidence" value="ECO:0007669"/>
    <property type="project" value="InterPro"/>
</dbReference>
<evidence type="ECO:0000313" key="10">
    <source>
        <dbReference type="Proteomes" id="UP000199376"/>
    </source>
</evidence>
<dbReference type="RefSeq" id="WP_091501547.1">
    <property type="nucleotide sequence ID" value="NZ_FOLI01000001.1"/>
</dbReference>
<proteinExistence type="inferred from homology"/>
<organism evidence="9 10">
    <name type="scientific">Fructobacillus durionis</name>
    <dbReference type="NCBI Taxonomy" id="283737"/>
    <lineage>
        <taxon>Bacteria</taxon>
        <taxon>Bacillati</taxon>
        <taxon>Bacillota</taxon>
        <taxon>Bacilli</taxon>
        <taxon>Lactobacillales</taxon>
        <taxon>Lactobacillaceae</taxon>
        <taxon>Fructobacillus</taxon>
    </lineage>
</organism>
<dbReference type="PIRSF" id="PIRSF002744">
    <property type="entry name" value="Pur-cyt_permease"/>
    <property type="match status" value="1"/>
</dbReference>
<evidence type="ECO:0000256" key="3">
    <source>
        <dbReference type="ARBA" id="ARBA00022448"/>
    </source>
</evidence>
<feature type="transmembrane region" description="Helical" evidence="8">
    <location>
        <begin position="397"/>
        <end position="415"/>
    </location>
</feature>
<feature type="transmembrane region" description="Helical" evidence="8">
    <location>
        <begin position="357"/>
        <end position="376"/>
    </location>
</feature>
<keyword evidence="5 8" id="KW-1133">Transmembrane helix</keyword>
<evidence type="ECO:0000256" key="2">
    <source>
        <dbReference type="ARBA" id="ARBA00008974"/>
    </source>
</evidence>
<dbReference type="Proteomes" id="UP000199376">
    <property type="component" value="Unassembled WGS sequence"/>
</dbReference>
<dbReference type="PANTHER" id="PTHR30569:SF0">
    <property type="entry name" value="CYTOSINE PERMEASE"/>
    <property type="match status" value="1"/>
</dbReference>
<name>A0A1I1ED16_9LACO</name>
<feature type="transmembrane region" description="Helical" evidence="8">
    <location>
        <begin position="37"/>
        <end position="66"/>
    </location>
</feature>
<feature type="transmembrane region" description="Helical" evidence="8">
    <location>
        <begin position="101"/>
        <end position="127"/>
    </location>
</feature>
<feature type="transmembrane region" description="Helical" evidence="8">
    <location>
        <begin position="326"/>
        <end position="345"/>
    </location>
</feature>
<dbReference type="AlphaFoldDB" id="A0A1I1ED16"/>
<dbReference type="Pfam" id="PF02133">
    <property type="entry name" value="Transp_cyt_pur"/>
    <property type="match status" value="1"/>
</dbReference>
<comment type="subcellular location">
    <subcellularLocation>
        <location evidence="1">Membrane</location>
        <topology evidence="1">Multi-pass membrane protein</topology>
    </subcellularLocation>
</comment>
<keyword evidence="3 7" id="KW-0813">Transport</keyword>
<keyword evidence="10" id="KW-1185">Reference proteome</keyword>
<evidence type="ECO:0000313" key="9">
    <source>
        <dbReference type="EMBL" id="SFB85054.1"/>
    </source>
</evidence>
<evidence type="ECO:0000256" key="7">
    <source>
        <dbReference type="PIRNR" id="PIRNR002744"/>
    </source>
</evidence>
<feature type="transmembrane region" description="Helical" evidence="8">
    <location>
        <begin position="427"/>
        <end position="445"/>
    </location>
</feature>
<sequence>MDSKHYHVRPVPAEERNLGKWDMFATWFGANANNGTWYIGGIIAACGMIGGIWALLIASILSYIFLSFISFMGYKTGLSTTTLSRATFGIRGSIIPSMINFIMFMGWTAVNTFIAATSLSFIFHSFFGWPVYGQAGGNKGLIVGILIMSVLHILSIISGQKSVRIIERIGILLVIFFVLWEGIVVFRHVSLHELVNWVVPAKDRMQFGAAIDILAAFNLAWVTSAADFSRFAKTKTVSTVSSFWGALVGVVAFAAMGLSTAISIALTTGIYKPDNSDPSTVANELGLGTIAMIVIVLTSMTANAVNLQAAGSALNNIFSKISLRNALLISTIIATIFTFIPVINGDFLSVFTAFLDYIGMFLGPIIAIMIVDYFLLNKENYQRQNFEKNGGPFWFRGGYNFMVIALWVVGVLMYLYLSNVEFLKDTIGATFLVMVVIGAVYYALVKLMNRSGDK</sequence>
<dbReference type="InterPro" id="IPR030191">
    <property type="entry name" value="CodB"/>
</dbReference>
<dbReference type="InterPro" id="IPR001248">
    <property type="entry name" value="Pur-cyt_permease"/>
</dbReference>
<evidence type="ECO:0000256" key="8">
    <source>
        <dbReference type="SAM" id="Phobius"/>
    </source>
</evidence>
<feature type="transmembrane region" description="Helical" evidence="8">
    <location>
        <begin position="169"/>
        <end position="189"/>
    </location>
</feature>
<feature type="transmembrane region" description="Helical" evidence="8">
    <location>
        <begin position="243"/>
        <end position="265"/>
    </location>
</feature>
<keyword evidence="6 7" id="KW-0472">Membrane</keyword>
<feature type="transmembrane region" description="Helical" evidence="8">
    <location>
        <begin position="285"/>
        <end position="305"/>
    </location>
</feature>
<dbReference type="GO" id="GO:0005886">
    <property type="term" value="C:plasma membrane"/>
    <property type="evidence" value="ECO:0007669"/>
    <property type="project" value="TreeGrafter"/>
</dbReference>
<dbReference type="EMBL" id="FOLI01000001">
    <property type="protein sequence ID" value="SFB85054.1"/>
    <property type="molecule type" value="Genomic_DNA"/>
</dbReference>
<evidence type="ECO:0000256" key="1">
    <source>
        <dbReference type="ARBA" id="ARBA00004141"/>
    </source>
</evidence>
<feature type="transmembrane region" description="Helical" evidence="8">
    <location>
        <begin position="139"/>
        <end position="157"/>
    </location>
</feature>